<keyword evidence="2" id="KW-1133">Transmembrane helix</keyword>
<dbReference type="OMA" id="AYTRNKF"/>
<sequence>MVDNHGHGALHALTGSSSWRSRLSYRNATVLLCFFNVVTIILLLQCMFAPSNKKFTKNRYESVQLRYIRESEAIRRAMVPLELIKRVKEIQQEPYIQPETVVQRKAPKQNSASDLSKRLKDLQALNDANSKKALDEWRKRKMGRAKQREMEKNMTAAT</sequence>
<dbReference type="PANTHER" id="PTHR33344">
    <property type="entry name" value="OS02G0761600 PROTEIN"/>
    <property type="match status" value="1"/>
</dbReference>
<evidence type="ECO:0000313" key="3">
    <source>
        <dbReference type="EMBL" id="ERN15916.1"/>
    </source>
</evidence>
<feature type="region of interest" description="Disordered" evidence="1">
    <location>
        <begin position="120"/>
        <end position="158"/>
    </location>
</feature>
<keyword evidence="2" id="KW-0812">Transmembrane</keyword>
<evidence type="ECO:0000256" key="2">
    <source>
        <dbReference type="SAM" id="Phobius"/>
    </source>
</evidence>
<reference evidence="4" key="1">
    <citation type="journal article" date="2013" name="Science">
        <title>The Amborella genome and the evolution of flowering plants.</title>
        <authorList>
            <consortium name="Amborella Genome Project"/>
        </authorList>
    </citation>
    <scope>NUCLEOTIDE SEQUENCE [LARGE SCALE GENOMIC DNA]</scope>
</reference>
<dbReference type="KEGG" id="atr:18444211"/>
<protein>
    <submittedName>
        <fullName evidence="3">Uncharacterized protein</fullName>
    </submittedName>
</protein>
<evidence type="ECO:0000313" key="4">
    <source>
        <dbReference type="Proteomes" id="UP000017836"/>
    </source>
</evidence>
<feature type="transmembrane region" description="Helical" evidence="2">
    <location>
        <begin position="28"/>
        <end position="49"/>
    </location>
</feature>
<dbReference type="OrthoDB" id="994207at2759"/>
<organism evidence="3 4">
    <name type="scientific">Amborella trichopoda</name>
    <dbReference type="NCBI Taxonomy" id="13333"/>
    <lineage>
        <taxon>Eukaryota</taxon>
        <taxon>Viridiplantae</taxon>
        <taxon>Streptophyta</taxon>
        <taxon>Embryophyta</taxon>
        <taxon>Tracheophyta</taxon>
        <taxon>Spermatophyta</taxon>
        <taxon>Magnoliopsida</taxon>
        <taxon>Amborellales</taxon>
        <taxon>Amborellaceae</taxon>
        <taxon>Amborella</taxon>
    </lineage>
</organism>
<gene>
    <name evidence="3" type="ORF">AMTR_s00039p00224620</name>
</gene>
<keyword evidence="4" id="KW-1185">Reference proteome</keyword>
<evidence type="ECO:0000256" key="1">
    <source>
        <dbReference type="SAM" id="MobiDB-lite"/>
    </source>
</evidence>
<dbReference type="HOGENOM" id="CLU_142539_0_0_1"/>
<dbReference type="EMBL" id="KI392495">
    <property type="protein sequence ID" value="ERN15916.1"/>
    <property type="molecule type" value="Genomic_DNA"/>
</dbReference>
<dbReference type="PANTHER" id="PTHR33344:SF7">
    <property type="entry name" value="TRANSMEMBRANE PROTEIN"/>
    <property type="match status" value="1"/>
</dbReference>
<name>U5CRR7_AMBTC</name>
<feature type="compositionally biased region" description="Basic and acidic residues" evidence="1">
    <location>
        <begin position="129"/>
        <end position="138"/>
    </location>
</feature>
<proteinExistence type="predicted"/>
<dbReference type="Gramene" id="ERN15916">
    <property type="protein sequence ID" value="ERN15916"/>
    <property type="gene ID" value="AMTR_s00039p00224620"/>
</dbReference>
<dbReference type="Proteomes" id="UP000017836">
    <property type="component" value="Unassembled WGS sequence"/>
</dbReference>
<accession>U5CRR7</accession>
<dbReference type="AlphaFoldDB" id="U5CRR7"/>
<keyword evidence="2" id="KW-0472">Membrane</keyword>
<dbReference type="eggNOG" id="ENOG502S143">
    <property type="taxonomic scope" value="Eukaryota"/>
</dbReference>